<keyword evidence="11" id="KW-1133">Transmembrane helix</keyword>
<dbReference type="PATRIC" id="fig|857265.3.peg.1331"/>
<dbReference type="STRING" id="857265.WG78_06485"/>
<keyword evidence="8" id="KW-0902">Two-component regulatory system</keyword>
<dbReference type="InterPro" id="IPR036890">
    <property type="entry name" value="HATPase_C_sf"/>
</dbReference>
<dbReference type="AlphaFoldDB" id="A0A0N0GQ39"/>
<dbReference type="InterPro" id="IPR003594">
    <property type="entry name" value="HATPase_dom"/>
</dbReference>
<dbReference type="SUPFAM" id="SSF55874">
    <property type="entry name" value="ATPase domain of HSP90 chaperone/DNA topoisomerase II/histidine kinase"/>
    <property type="match status" value="1"/>
</dbReference>
<evidence type="ECO:0000313" key="16">
    <source>
        <dbReference type="Proteomes" id="UP000037939"/>
    </source>
</evidence>
<evidence type="ECO:0000256" key="5">
    <source>
        <dbReference type="ARBA" id="ARBA00022553"/>
    </source>
</evidence>
<dbReference type="SUPFAM" id="SSF55785">
    <property type="entry name" value="PYP-like sensor domain (PAS domain)"/>
    <property type="match status" value="1"/>
</dbReference>
<dbReference type="SMART" id="SM00304">
    <property type="entry name" value="HAMP"/>
    <property type="match status" value="1"/>
</dbReference>
<feature type="domain" description="HPt" evidence="14">
    <location>
        <begin position="418"/>
        <end position="519"/>
    </location>
</feature>
<dbReference type="InterPro" id="IPR035965">
    <property type="entry name" value="PAS-like_dom_sf"/>
</dbReference>
<dbReference type="EMBL" id="LAQT01000003">
    <property type="protein sequence ID" value="KPC54275.1"/>
    <property type="molecule type" value="Genomic_DNA"/>
</dbReference>
<evidence type="ECO:0000256" key="4">
    <source>
        <dbReference type="ARBA" id="ARBA00021495"/>
    </source>
</evidence>
<evidence type="ECO:0000256" key="8">
    <source>
        <dbReference type="ARBA" id="ARBA00023012"/>
    </source>
</evidence>
<dbReference type="Proteomes" id="UP000037939">
    <property type="component" value="Unassembled WGS sequence"/>
</dbReference>
<dbReference type="Pfam" id="PF00672">
    <property type="entry name" value="HAMP"/>
    <property type="match status" value="1"/>
</dbReference>
<dbReference type="PROSITE" id="PS50885">
    <property type="entry name" value="HAMP"/>
    <property type="match status" value="1"/>
</dbReference>
<dbReference type="GO" id="GO:0000160">
    <property type="term" value="P:phosphorelay signal transduction system"/>
    <property type="evidence" value="ECO:0007669"/>
    <property type="project" value="UniProtKB-KW"/>
</dbReference>
<dbReference type="EC" id="2.7.13.3" evidence="3"/>
<evidence type="ECO:0000256" key="9">
    <source>
        <dbReference type="ARBA" id="ARBA00035100"/>
    </source>
</evidence>
<feature type="transmembrane region" description="Helical" evidence="11">
    <location>
        <begin position="7"/>
        <end position="27"/>
    </location>
</feature>
<dbReference type="InterPro" id="IPR051315">
    <property type="entry name" value="Bact_Chemotaxis_CheA"/>
</dbReference>
<accession>A0A0N0GQ39</accession>
<evidence type="ECO:0000313" key="15">
    <source>
        <dbReference type="EMBL" id="KPC54275.1"/>
    </source>
</evidence>
<dbReference type="InterPro" id="IPR008207">
    <property type="entry name" value="Sig_transdc_His_kin_Hpt_dom"/>
</dbReference>
<dbReference type="CDD" id="cd00088">
    <property type="entry name" value="HPT"/>
    <property type="match status" value="1"/>
</dbReference>
<dbReference type="Gene3D" id="3.30.450.20">
    <property type="entry name" value="PAS domain"/>
    <property type="match status" value="1"/>
</dbReference>
<keyword evidence="7" id="KW-0418">Kinase</keyword>
<proteinExistence type="predicted"/>
<evidence type="ECO:0000256" key="2">
    <source>
        <dbReference type="ARBA" id="ARBA00004370"/>
    </source>
</evidence>
<feature type="domain" description="PAC" evidence="12">
    <location>
        <begin position="351"/>
        <end position="403"/>
    </location>
</feature>
<dbReference type="PROSITE" id="PS50894">
    <property type="entry name" value="HPT"/>
    <property type="match status" value="1"/>
</dbReference>
<dbReference type="GO" id="GO:0016020">
    <property type="term" value="C:membrane"/>
    <property type="evidence" value="ECO:0007669"/>
    <property type="project" value="UniProtKB-SubCell"/>
</dbReference>
<dbReference type="SUPFAM" id="SSF158472">
    <property type="entry name" value="HAMP domain-like"/>
    <property type="match status" value="1"/>
</dbReference>
<comment type="catalytic activity">
    <reaction evidence="1">
        <text>ATP + protein L-histidine = ADP + protein N-phospho-L-histidine.</text>
        <dbReference type="EC" id="2.7.13.3"/>
    </reaction>
</comment>
<organism evidence="15 16">
    <name type="scientific">Amantichitinum ursilacus</name>
    <dbReference type="NCBI Taxonomy" id="857265"/>
    <lineage>
        <taxon>Bacteria</taxon>
        <taxon>Pseudomonadati</taxon>
        <taxon>Pseudomonadota</taxon>
        <taxon>Betaproteobacteria</taxon>
        <taxon>Neisseriales</taxon>
        <taxon>Chitinibacteraceae</taxon>
        <taxon>Amantichitinum</taxon>
    </lineage>
</organism>
<dbReference type="Pfam" id="PF01627">
    <property type="entry name" value="Hpt"/>
    <property type="match status" value="1"/>
</dbReference>
<keyword evidence="6 15" id="KW-0808">Transferase</keyword>
<comment type="function">
    <text evidence="9">Involved in the transmission of sensory signals from the chemoreceptors to the flagellar motors. CheA is autophosphorylated; it can transfer its phosphate group to either CheB or CheY.</text>
</comment>
<dbReference type="InterPro" id="IPR036641">
    <property type="entry name" value="HPT_dom_sf"/>
</dbReference>
<dbReference type="Pfam" id="PF02518">
    <property type="entry name" value="HATPase_c"/>
    <property type="match status" value="1"/>
</dbReference>
<evidence type="ECO:0000256" key="7">
    <source>
        <dbReference type="ARBA" id="ARBA00022777"/>
    </source>
</evidence>
<dbReference type="FunFam" id="3.30.565.10:FF:000016">
    <property type="entry name" value="Chemotaxis protein CheA, putative"/>
    <property type="match status" value="1"/>
</dbReference>
<keyword evidence="16" id="KW-1185">Reference proteome</keyword>
<dbReference type="CDD" id="cd06225">
    <property type="entry name" value="HAMP"/>
    <property type="match status" value="1"/>
</dbReference>
<dbReference type="Gene3D" id="1.20.120.160">
    <property type="entry name" value="HPT domain"/>
    <property type="match status" value="1"/>
</dbReference>
<keyword evidence="11" id="KW-0812">Transmembrane</keyword>
<comment type="subcellular location">
    <subcellularLocation>
        <location evidence="2">Membrane</location>
    </subcellularLocation>
</comment>
<evidence type="ECO:0000259" key="13">
    <source>
        <dbReference type="PROSITE" id="PS50885"/>
    </source>
</evidence>
<protein>
    <recommendedName>
        <fullName evidence="4">Chemotaxis protein CheA</fullName>
        <ecNumber evidence="3">2.7.13.3</ecNumber>
    </recommendedName>
</protein>
<evidence type="ECO:0000259" key="12">
    <source>
        <dbReference type="PROSITE" id="PS50113"/>
    </source>
</evidence>
<evidence type="ECO:0000256" key="1">
    <source>
        <dbReference type="ARBA" id="ARBA00000085"/>
    </source>
</evidence>
<dbReference type="PROSITE" id="PS50113">
    <property type="entry name" value="PAC"/>
    <property type="match status" value="1"/>
</dbReference>
<dbReference type="InterPro" id="IPR003660">
    <property type="entry name" value="HAMP_dom"/>
</dbReference>
<dbReference type="SMART" id="SM00073">
    <property type="entry name" value="HPT"/>
    <property type="match status" value="1"/>
</dbReference>
<dbReference type="InterPro" id="IPR000700">
    <property type="entry name" value="PAS-assoc_C"/>
</dbReference>
<dbReference type="GO" id="GO:0004673">
    <property type="term" value="F:protein histidine kinase activity"/>
    <property type="evidence" value="ECO:0007669"/>
    <property type="project" value="UniProtKB-EC"/>
</dbReference>
<name>A0A0N0GQ39_9NEIS</name>
<evidence type="ECO:0000256" key="10">
    <source>
        <dbReference type="PROSITE-ProRule" id="PRU00110"/>
    </source>
</evidence>
<gene>
    <name evidence="15" type="primary">cheA_3</name>
    <name evidence="15" type="ORF">WG78_06485</name>
</gene>
<dbReference type="Gene3D" id="6.10.340.10">
    <property type="match status" value="1"/>
</dbReference>
<keyword evidence="11" id="KW-0472">Membrane</keyword>
<feature type="domain" description="HAMP" evidence="13">
    <location>
        <begin position="207"/>
        <end position="260"/>
    </location>
</feature>
<reference evidence="15 16" key="1">
    <citation type="submission" date="2015-07" db="EMBL/GenBank/DDBJ databases">
        <title>Draft genome sequence of the Amantichitinum ursilacus IGB-41, a new chitin-degrading bacterium.</title>
        <authorList>
            <person name="Kirstahler P."/>
            <person name="Guenther M."/>
            <person name="Grumaz C."/>
            <person name="Rupp S."/>
            <person name="Zibek S."/>
            <person name="Sohn K."/>
        </authorList>
    </citation>
    <scope>NUCLEOTIDE SEQUENCE [LARGE SCALE GENOMIC DNA]</scope>
    <source>
        <strain evidence="15 16">IGB-41</strain>
    </source>
</reference>
<keyword evidence="5 10" id="KW-0597">Phosphoprotein</keyword>
<sequence length="789" mass="86715">MTIRQRIILLTLLTFAAIAAIGGYAMLQAHHNAADVKRVTEGVVPSTLASADLVAGLKDVQLATMALVFAPDANTLAQAADKLAQQQNHLRQALTLQLQQASNATQKGLVQQAQQSVASYFGAIDDTVKFKQAGQQDIAEANLFASVAQYQGELEQVIETLRVEKNRSKDDAINALNHSLARTATTLSGVTTVAVLILGAIGVMLYRQIVRPIGQMQSMMSNVAASQDFTQRLPVARQDEIGRSMLAFNTMIEQIQASSSQLKQKTTDIQSMLQNMPQGILTVQAQKVVHPEYSAYLATILETEEIAGRDVMDLLFSNTQLGADTLAQIDAVWGACIDEDAMNFDFNQHLMVGEIEKTMRDGRVKILDLNWSPILDDDGNTCRVMLCVRDVTELRQLAAEASEQRQELEIIGEVLAVSQDKFHDFIIGALRFIEDNQALIRLHPKGDAEAIAQLFRNMHTIKGNARTYGLQHLTHIVHQAEHTYEALRQPRPDVPWDPRMLLDELAQVRAAVERYARINEVSLGRKGPGKGQGEQYLLVDRGQVHDALHRLETVNTNNLIELVAARDAVRKALRLLGTEPLSQTLDSVIESLPRLAAELGKLAPRVVLADHGYVVRHQASGLLKNVFMHLMRNALDHGIEDADTRMGHGKTMAGTLKLHVAAHDAQVYLTLNDDGRGLALHRIRDIARARQLLPADAHPTDEQIARLVFLPGFSTAAVVTEISGRGVGMDAVQEFVRRERGDIAIRFEDQRVGAAFRAFSTVVTLPEALFEHIDTPVIHGVSTSAAATV</sequence>
<evidence type="ECO:0000256" key="6">
    <source>
        <dbReference type="ARBA" id="ARBA00022679"/>
    </source>
</evidence>
<feature type="modified residue" description="Phosphohistidine" evidence="10">
    <location>
        <position position="459"/>
    </location>
</feature>
<evidence type="ECO:0000259" key="14">
    <source>
        <dbReference type="PROSITE" id="PS50894"/>
    </source>
</evidence>
<dbReference type="SUPFAM" id="SSF47226">
    <property type="entry name" value="Histidine-containing phosphotransfer domain, HPT domain"/>
    <property type="match status" value="1"/>
</dbReference>
<comment type="caution">
    <text evidence="15">The sequence shown here is derived from an EMBL/GenBank/DDBJ whole genome shotgun (WGS) entry which is preliminary data.</text>
</comment>
<dbReference type="PANTHER" id="PTHR43395">
    <property type="entry name" value="SENSOR HISTIDINE KINASE CHEA"/>
    <property type="match status" value="1"/>
</dbReference>
<evidence type="ECO:0000256" key="3">
    <source>
        <dbReference type="ARBA" id="ARBA00012438"/>
    </source>
</evidence>
<dbReference type="SMART" id="SM00387">
    <property type="entry name" value="HATPase_c"/>
    <property type="match status" value="1"/>
</dbReference>
<evidence type="ECO:0000256" key="11">
    <source>
        <dbReference type="SAM" id="Phobius"/>
    </source>
</evidence>
<dbReference type="RefSeq" id="WP_053937045.1">
    <property type="nucleotide sequence ID" value="NZ_LAQT01000003.1"/>
</dbReference>
<dbReference type="Gene3D" id="3.30.565.10">
    <property type="entry name" value="Histidine kinase-like ATPase, C-terminal domain"/>
    <property type="match status" value="1"/>
</dbReference>
<dbReference type="PANTHER" id="PTHR43395:SF1">
    <property type="entry name" value="CHEMOTAXIS PROTEIN CHEA"/>
    <property type="match status" value="1"/>
</dbReference>